<evidence type="ECO:0000313" key="2">
    <source>
        <dbReference type="Proteomes" id="UP000287756"/>
    </source>
</evidence>
<evidence type="ECO:0008006" key="3">
    <source>
        <dbReference type="Google" id="ProtNLM"/>
    </source>
</evidence>
<sequence>MLYIWHIEKIIKNIMQEHNLNINYEANNNLPTPMSFNISTNTLNFNYLQVNGYMSKIKINESADDFVKIIVCHEIGYYLTFKKHKHDLKTLMYGEDEEIAELKAVIERNAWNYGRGLVPDNLVDSYDKVRELDDSLLQGLK</sequence>
<name>A0A410MC35_9BACI</name>
<dbReference type="RefSeq" id="WP_128524508.1">
    <property type="nucleotide sequence ID" value="NZ_CANLVY010000002.1"/>
</dbReference>
<protein>
    <recommendedName>
        <fullName evidence="3">IrrE N-terminal-like domain-containing protein</fullName>
    </recommendedName>
</protein>
<dbReference type="Proteomes" id="UP000287756">
    <property type="component" value="Chromosome"/>
</dbReference>
<dbReference type="OrthoDB" id="2965969at2"/>
<organism evidence="1 2">
    <name type="scientific">Halobacillus litoralis</name>
    <dbReference type="NCBI Taxonomy" id="45668"/>
    <lineage>
        <taxon>Bacteria</taxon>
        <taxon>Bacillati</taxon>
        <taxon>Bacillota</taxon>
        <taxon>Bacilli</taxon>
        <taxon>Bacillales</taxon>
        <taxon>Bacillaceae</taxon>
        <taxon>Halobacillus</taxon>
    </lineage>
</organism>
<dbReference type="KEGG" id="hli:HLI_08215"/>
<accession>A0A410MC35</accession>
<evidence type="ECO:0000313" key="1">
    <source>
        <dbReference type="EMBL" id="QAS52215.1"/>
    </source>
</evidence>
<reference evidence="1 2" key="1">
    <citation type="submission" date="2018-01" db="EMBL/GenBank/DDBJ databases">
        <title>The whole genome sequencing and assembly of Halobacillus litoralis ERB031 strain.</title>
        <authorList>
            <person name="Lee S.-J."/>
            <person name="Park M.-K."/>
            <person name="Kim J.-Y."/>
            <person name="Lee Y.-J."/>
            <person name="Yi H."/>
            <person name="Bahn Y.-S."/>
            <person name="Kim J.F."/>
            <person name="Lee D.-W."/>
        </authorList>
    </citation>
    <scope>NUCLEOTIDE SEQUENCE [LARGE SCALE GENOMIC DNA]</scope>
    <source>
        <strain evidence="1 2">ERB 031</strain>
    </source>
</reference>
<dbReference type="EMBL" id="CP026118">
    <property type="protein sequence ID" value="QAS52215.1"/>
    <property type="molecule type" value="Genomic_DNA"/>
</dbReference>
<dbReference type="AlphaFoldDB" id="A0A410MC35"/>
<gene>
    <name evidence="1" type="ORF">HLI_08215</name>
</gene>
<proteinExistence type="predicted"/>